<name>A0A8X8AQ73_BRACI</name>
<dbReference type="Pfam" id="PF08268">
    <property type="entry name" value="FBA_3"/>
    <property type="match status" value="1"/>
</dbReference>
<dbReference type="AlphaFoldDB" id="A0A8X8AQ73"/>
<feature type="domain" description="F-box associated beta-propeller type 3" evidence="1">
    <location>
        <begin position="39"/>
        <end position="113"/>
    </location>
</feature>
<protein>
    <recommendedName>
        <fullName evidence="1">F-box associated beta-propeller type 3 domain-containing protein</fullName>
    </recommendedName>
</protein>
<evidence type="ECO:0000259" key="1">
    <source>
        <dbReference type="Pfam" id="PF08268"/>
    </source>
</evidence>
<sequence>MKFLCVSKIWSSLIRSQRFVSSYYAAKPSCFIVAFTNSVFGDPKRLFIFSGEEETSSSSLVANLDITIPSVTLPHGGFKYCTVHGFMACCNGLEFIICNPSTGKSLPFPVRQRAHAWDTILLVINSKH</sequence>
<accession>A0A8X8AQ73</accession>
<proteinExistence type="predicted"/>
<organism evidence="2 3">
    <name type="scientific">Brassica carinata</name>
    <name type="common">Ethiopian mustard</name>
    <name type="synonym">Abyssinian cabbage</name>
    <dbReference type="NCBI Taxonomy" id="52824"/>
    <lineage>
        <taxon>Eukaryota</taxon>
        <taxon>Viridiplantae</taxon>
        <taxon>Streptophyta</taxon>
        <taxon>Embryophyta</taxon>
        <taxon>Tracheophyta</taxon>
        <taxon>Spermatophyta</taxon>
        <taxon>Magnoliopsida</taxon>
        <taxon>eudicotyledons</taxon>
        <taxon>Gunneridae</taxon>
        <taxon>Pentapetalae</taxon>
        <taxon>rosids</taxon>
        <taxon>malvids</taxon>
        <taxon>Brassicales</taxon>
        <taxon>Brassicaceae</taxon>
        <taxon>Brassiceae</taxon>
        <taxon>Brassica</taxon>
    </lineage>
</organism>
<evidence type="ECO:0000313" key="3">
    <source>
        <dbReference type="Proteomes" id="UP000886595"/>
    </source>
</evidence>
<comment type="caution">
    <text evidence="2">The sequence shown here is derived from an EMBL/GenBank/DDBJ whole genome shotgun (WGS) entry which is preliminary data.</text>
</comment>
<evidence type="ECO:0000313" key="2">
    <source>
        <dbReference type="EMBL" id="KAG2310089.1"/>
    </source>
</evidence>
<keyword evidence="3" id="KW-1185">Reference proteome</keyword>
<dbReference type="OrthoDB" id="1112404at2759"/>
<dbReference type="EMBL" id="JAAMPC010000005">
    <property type="protein sequence ID" value="KAG2310089.1"/>
    <property type="molecule type" value="Genomic_DNA"/>
</dbReference>
<dbReference type="Proteomes" id="UP000886595">
    <property type="component" value="Unassembled WGS sequence"/>
</dbReference>
<gene>
    <name evidence="2" type="ORF">Bca52824_021646</name>
</gene>
<reference evidence="2 3" key="1">
    <citation type="submission" date="2020-02" db="EMBL/GenBank/DDBJ databases">
        <authorList>
            <person name="Ma Q."/>
            <person name="Huang Y."/>
            <person name="Song X."/>
            <person name="Pei D."/>
        </authorList>
    </citation>
    <scope>NUCLEOTIDE SEQUENCE [LARGE SCALE GENOMIC DNA]</scope>
    <source>
        <strain evidence="2">Sxm20200214</strain>
        <tissue evidence="2">Leaf</tissue>
    </source>
</reference>
<dbReference type="InterPro" id="IPR013187">
    <property type="entry name" value="F-box-assoc_dom_typ3"/>
</dbReference>